<dbReference type="GO" id="GO:0004722">
    <property type="term" value="F:protein serine/threonine phosphatase activity"/>
    <property type="evidence" value="ECO:0007669"/>
    <property type="project" value="UniProtKB-EC"/>
</dbReference>
<feature type="region of interest" description="Disordered" evidence="2">
    <location>
        <begin position="104"/>
        <end position="134"/>
    </location>
</feature>
<dbReference type="AlphaFoldDB" id="A0A0N0NLD9"/>
<dbReference type="InterPro" id="IPR036457">
    <property type="entry name" value="PPM-type-like_dom_sf"/>
</dbReference>
<protein>
    <recommendedName>
        <fullName evidence="1">Protein phosphatase</fullName>
        <ecNumber evidence="1">3.1.3.16</ecNumber>
    </recommendedName>
</protein>
<dbReference type="GO" id="GO:0046872">
    <property type="term" value="F:metal ion binding"/>
    <property type="evidence" value="ECO:0007669"/>
    <property type="project" value="UniProtKB-UniRule"/>
</dbReference>
<dbReference type="PANTHER" id="PTHR12320">
    <property type="entry name" value="PROTEIN PHOSPHATASE 2C"/>
    <property type="match status" value="1"/>
</dbReference>
<proteinExistence type="inferred from homology"/>
<keyword evidence="1" id="KW-0460">Magnesium</keyword>
<evidence type="ECO:0000313" key="4">
    <source>
        <dbReference type="Proteomes" id="UP000038010"/>
    </source>
</evidence>
<dbReference type="EMBL" id="LFJN01000016">
    <property type="protein sequence ID" value="KPI39181.1"/>
    <property type="molecule type" value="Genomic_DNA"/>
</dbReference>
<dbReference type="Gene3D" id="3.60.40.10">
    <property type="entry name" value="PPM-type phosphatase domain"/>
    <property type="match status" value="1"/>
</dbReference>
<organism evidence="3 4">
    <name type="scientific">Cyphellophora attinorum</name>
    <dbReference type="NCBI Taxonomy" id="1664694"/>
    <lineage>
        <taxon>Eukaryota</taxon>
        <taxon>Fungi</taxon>
        <taxon>Dikarya</taxon>
        <taxon>Ascomycota</taxon>
        <taxon>Pezizomycotina</taxon>
        <taxon>Eurotiomycetes</taxon>
        <taxon>Chaetothyriomycetidae</taxon>
        <taxon>Chaetothyriales</taxon>
        <taxon>Cyphellophoraceae</taxon>
        <taxon>Cyphellophora</taxon>
    </lineage>
</organism>
<feature type="region of interest" description="Disordered" evidence="2">
    <location>
        <begin position="62"/>
        <end position="85"/>
    </location>
</feature>
<evidence type="ECO:0000256" key="2">
    <source>
        <dbReference type="SAM" id="MobiDB-lite"/>
    </source>
</evidence>
<comment type="similarity">
    <text evidence="1">Belongs to the PP2C family.</text>
</comment>
<dbReference type="EC" id="3.1.3.16" evidence="1"/>
<gene>
    <name evidence="3" type="ORF">AB675_4570</name>
</gene>
<dbReference type="InterPro" id="IPR039123">
    <property type="entry name" value="PPTC7"/>
</dbReference>
<reference evidence="3 4" key="1">
    <citation type="submission" date="2015-06" db="EMBL/GenBank/DDBJ databases">
        <title>Draft genome of the ant-associated black yeast Phialophora attae CBS 131958.</title>
        <authorList>
            <person name="Moreno L.F."/>
            <person name="Stielow B.J."/>
            <person name="de Hoog S."/>
            <person name="Vicente V.A."/>
            <person name="Weiss V.A."/>
            <person name="de Vries M."/>
            <person name="Cruz L.M."/>
            <person name="Souza E.M."/>
        </authorList>
    </citation>
    <scope>NUCLEOTIDE SEQUENCE [LARGE SCALE GENOMIC DNA]</scope>
    <source>
        <strain evidence="3 4">CBS 131958</strain>
    </source>
</reference>
<keyword evidence="1" id="KW-0904">Protein phosphatase</keyword>
<sequence>MRSVHHVVARQRISKAAPTAALAVSQRLEYSISLRTHAKRSSSLRAFATSTIVRRRQLIFSGATTSDTDHPSPTPSPPNNTSPPSPYYLETGYAIFAKRHSRPFPPPFLSTPSHSFSDPLTTHQSTKLRSRRPQDAEGRLIGGITNGDDAVIISGQGNNFLAVGDGVGAWAQKERGHAALWSRLIVNYWAAEVGELFQRGGDGEDEAMGGVVSGGGEGTQKGAIGVDDIDLVACLQRAFVRTRESTGATGPMGVVPPKKEDGNVGATQEGPKLEETHTGREEIMGTTTASGAVLHHDEGGRPVVVATTLGDSMIFILRPDRGQGFDAGSEDEGESQGELIYKSKEQYHWFDCPRQLGTNSPDTPNNNAIMDKIAIEVGDVIVVVSDGVTDNLFDTEIVQKVCGAVKSWEQGSVEAKEGMVWVARELMNAAREIAQDPNAESPYMEKALDEGISAFGGKLDDISVVLGVCRRREK</sequence>
<evidence type="ECO:0000256" key="1">
    <source>
        <dbReference type="RuleBase" id="RU366020"/>
    </source>
</evidence>
<keyword evidence="4" id="KW-1185">Reference proteome</keyword>
<dbReference type="SUPFAM" id="SSF81606">
    <property type="entry name" value="PP2C-like"/>
    <property type="match status" value="1"/>
</dbReference>
<accession>A0A0N0NLD9</accession>
<dbReference type="RefSeq" id="XP_017999144.1">
    <property type="nucleotide sequence ID" value="XM_018144718.1"/>
</dbReference>
<dbReference type="Proteomes" id="UP000038010">
    <property type="component" value="Unassembled WGS sequence"/>
</dbReference>
<keyword evidence="1" id="KW-0479">Metal-binding</keyword>
<comment type="catalytic activity">
    <reaction evidence="1">
        <text>O-phospho-L-threonyl-[protein] + H2O = L-threonyl-[protein] + phosphate</text>
        <dbReference type="Rhea" id="RHEA:47004"/>
        <dbReference type="Rhea" id="RHEA-COMP:11060"/>
        <dbReference type="Rhea" id="RHEA-COMP:11605"/>
        <dbReference type="ChEBI" id="CHEBI:15377"/>
        <dbReference type="ChEBI" id="CHEBI:30013"/>
        <dbReference type="ChEBI" id="CHEBI:43474"/>
        <dbReference type="ChEBI" id="CHEBI:61977"/>
        <dbReference type="EC" id="3.1.3.16"/>
    </reaction>
</comment>
<comment type="cofactor">
    <cofactor evidence="1">
        <name>Mn(2+)</name>
        <dbReference type="ChEBI" id="CHEBI:29035"/>
    </cofactor>
</comment>
<comment type="catalytic activity">
    <reaction evidence="1">
        <text>O-phospho-L-seryl-[protein] + H2O = L-seryl-[protein] + phosphate</text>
        <dbReference type="Rhea" id="RHEA:20629"/>
        <dbReference type="Rhea" id="RHEA-COMP:9863"/>
        <dbReference type="Rhea" id="RHEA-COMP:11604"/>
        <dbReference type="ChEBI" id="CHEBI:15377"/>
        <dbReference type="ChEBI" id="CHEBI:29999"/>
        <dbReference type="ChEBI" id="CHEBI:43474"/>
        <dbReference type="ChEBI" id="CHEBI:83421"/>
        <dbReference type="EC" id="3.1.3.16"/>
    </reaction>
</comment>
<evidence type="ECO:0000313" key="3">
    <source>
        <dbReference type="EMBL" id="KPI39181.1"/>
    </source>
</evidence>
<comment type="cofactor">
    <cofactor evidence="1">
        <name>Mg(2+)</name>
        <dbReference type="ChEBI" id="CHEBI:18420"/>
    </cofactor>
</comment>
<feature type="compositionally biased region" description="Pro residues" evidence="2">
    <location>
        <begin position="72"/>
        <end position="85"/>
    </location>
</feature>
<keyword evidence="1" id="KW-0378">Hydrolase</keyword>
<name>A0A0N0NLD9_9EURO</name>
<dbReference type="VEuPathDB" id="FungiDB:AB675_4570"/>
<comment type="caution">
    <text evidence="3">The sequence shown here is derived from an EMBL/GenBank/DDBJ whole genome shotgun (WGS) entry which is preliminary data.</text>
</comment>
<dbReference type="GeneID" id="28736598"/>
<feature type="region of interest" description="Disordered" evidence="2">
    <location>
        <begin position="246"/>
        <end position="270"/>
    </location>
</feature>
<dbReference type="OrthoDB" id="25675at2759"/>
<dbReference type="PANTHER" id="PTHR12320:SF24">
    <property type="entry name" value="PROTEIN PHOSPHATASE"/>
    <property type="match status" value="1"/>
</dbReference>
<dbReference type="STRING" id="1664694.A0A0N0NLD9"/>
<feature type="compositionally biased region" description="Polar residues" evidence="2">
    <location>
        <begin position="110"/>
        <end position="125"/>
    </location>
</feature>
<keyword evidence="1" id="KW-0464">Manganese</keyword>